<reference evidence="13" key="2">
    <citation type="submission" date="2019-01" db="EMBL/GenBank/DDBJ databases">
        <title>Genome sequence of Desulfonema ishimotonii strain Tokyo 01.</title>
        <authorList>
            <person name="Fukui M."/>
        </authorList>
    </citation>
    <scope>NUCLEOTIDE SEQUENCE [LARGE SCALE GENOMIC DNA]</scope>
    <source>
        <strain evidence="13">Tokyo 01</strain>
    </source>
</reference>
<dbReference type="SUPFAM" id="SSF103365">
    <property type="entry name" value="Hypothetical protein PH1602"/>
    <property type="match status" value="1"/>
</dbReference>
<evidence type="ECO:0000256" key="3">
    <source>
        <dbReference type="ARBA" id="ARBA00022741"/>
    </source>
</evidence>
<feature type="active site" description="GMP-histidine intermediate" evidence="8">
    <location>
        <position position="425"/>
    </location>
</feature>
<dbReference type="GO" id="GO:0006396">
    <property type="term" value="P:RNA processing"/>
    <property type="evidence" value="ECO:0007669"/>
    <property type="project" value="InterPro"/>
</dbReference>
<evidence type="ECO:0000256" key="11">
    <source>
        <dbReference type="RuleBase" id="RU371113"/>
    </source>
</evidence>
<dbReference type="GO" id="GO:0046872">
    <property type="term" value="F:metal ion binding"/>
    <property type="evidence" value="ECO:0007669"/>
    <property type="project" value="UniProtKB-UniRule"/>
</dbReference>
<evidence type="ECO:0000256" key="4">
    <source>
        <dbReference type="ARBA" id="ARBA00022800"/>
    </source>
</evidence>
<keyword evidence="3 9" id="KW-0547">Nucleotide-binding</keyword>
<keyword evidence="13" id="KW-1185">Reference proteome</keyword>
<dbReference type="Proteomes" id="UP000288096">
    <property type="component" value="Unassembled WGS sequence"/>
</dbReference>
<dbReference type="OrthoDB" id="9802323at2"/>
<feature type="binding site" evidence="9">
    <location>
        <begin position="425"/>
        <end position="428"/>
    </location>
    <ligand>
        <name>GMP</name>
        <dbReference type="ChEBI" id="CHEBI:58115"/>
    </ligand>
</feature>
<comment type="cofactor">
    <cofactor evidence="10 11">
        <name>Mn(2+)</name>
        <dbReference type="ChEBI" id="CHEBI:29035"/>
    </cofactor>
    <text evidence="10 11">Binds 2 manganese ions per subunit.</text>
</comment>
<keyword evidence="4" id="KW-0692">RNA repair</keyword>
<gene>
    <name evidence="11" type="primary">rtcB</name>
    <name evidence="12" type="ORF">DENIS_4015</name>
</gene>
<dbReference type="Pfam" id="PF01139">
    <property type="entry name" value="RtcB"/>
    <property type="match status" value="1"/>
</dbReference>
<evidence type="ECO:0000256" key="7">
    <source>
        <dbReference type="ARBA" id="ARBA00047746"/>
    </source>
</evidence>
<evidence type="ECO:0000256" key="2">
    <source>
        <dbReference type="ARBA" id="ARBA00022723"/>
    </source>
</evidence>
<dbReference type="InterPro" id="IPR001233">
    <property type="entry name" value="RtcB"/>
</dbReference>
<reference evidence="13" key="1">
    <citation type="submission" date="2017-11" db="EMBL/GenBank/DDBJ databases">
        <authorList>
            <person name="Watanabe M."/>
            <person name="Kojima H."/>
        </authorList>
    </citation>
    <scope>NUCLEOTIDE SEQUENCE [LARGE SCALE GENOMIC DNA]</scope>
    <source>
        <strain evidence="13">Tokyo 01</strain>
    </source>
</reference>
<comment type="catalytic activity">
    <reaction evidence="7">
        <text>a 3'-end 3'-phospho-ribonucleotide-RNA + a 5'-end dephospho-ribonucleoside-RNA + GTP = a ribonucleotidyl-ribonucleotide-RNA + GMP + diphosphate</text>
        <dbReference type="Rhea" id="RHEA:68076"/>
        <dbReference type="Rhea" id="RHEA-COMP:10463"/>
        <dbReference type="Rhea" id="RHEA-COMP:13936"/>
        <dbReference type="Rhea" id="RHEA-COMP:17355"/>
        <dbReference type="ChEBI" id="CHEBI:33019"/>
        <dbReference type="ChEBI" id="CHEBI:37565"/>
        <dbReference type="ChEBI" id="CHEBI:58115"/>
        <dbReference type="ChEBI" id="CHEBI:83062"/>
        <dbReference type="ChEBI" id="CHEBI:138284"/>
        <dbReference type="ChEBI" id="CHEBI:173118"/>
        <dbReference type="EC" id="6.5.1.8"/>
    </reaction>
</comment>
<keyword evidence="1 11" id="KW-0436">Ligase</keyword>
<evidence type="ECO:0000256" key="9">
    <source>
        <dbReference type="PIRSR" id="PIRSR601233-2"/>
    </source>
</evidence>
<feature type="binding site" evidence="9">
    <location>
        <begin position="401"/>
        <end position="404"/>
    </location>
    <ligand>
        <name>GMP</name>
        <dbReference type="ChEBI" id="CHEBI:58115"/>
    </ligand>
</feature>
<dbReference type="PANTHER" id="PTHR11118">
    <property type="entry name" value="RNA-SPLICING LIGASE RTCB HOMOLOG"/>
    <property type="match status" value="1"/>
</dbReference>
<evidence type="ECO:0000256" key="5">
    <source>
        <dbReference type="ARBA" id="ARBA00023134"/>
    </source>
</evidence>
<accession>A0A401G1E3</accession>
<keyword evidence="2 10" id="KW-0479">Metal-binding</keyword>
<dbReference type="PANTHER" id="PTHR11118:SF1">
    <property type="entry name" value="RNA-SPLICING LIGASE RTCB HOMOLOG"/>
    <property type="match status" value="1"/>
</dbReference>
<evidence type="ECO:0000256" key="6">
    <source>
        <dbReference type="ARBA" id="ARBA00023211"/>
    </source>
</evidence>
<comment type="caution">
    <text evidence="12">The sequence shown here is derived from an EMBL/GenBank/DDBJ whole genome shotgun (WGS) entry which is preliminary data.</text>
</comment>
<evidence type="ECO:0000313" key="12">
    <source>
        <dbReference type="EMBL" id="GBC63026.1"/>
    </source>
</evidence>
<evidence type="ECO:0000256" key="10">
    <source>
        <dbReference type="PIRSR" id="PIRSR601233-3"/>
    </source>
</evidence>
<keyword evidence="6 10" id="KW-0464">Manganese</keyword>
<feature type="binding site" evidence="10">
    <location>
        <position position="111"/>
    </location>
    <ligand>
        <name>Mn(2+)</name>
        <dbReference type="ChEBI" id="CHEBI:29035"/>
        <label>1</label>
    </ligand>
</feature>
<organism evidence="12 13">
    <name type="scientific">Desulfonema ishimotonii</name>
    <dbReference type="NCBI Taxonomy" id="45657"/>
    <lineage>
        <taxon>Bacteria</taxon>
        <taxon>Pseudomonadati</taxon>
        <taxon>Thermodesulfobacteriota</taxon>
        <taxon>Desulfobacteria</taxon>
        <taxon>Desulfobacterales</taxon>
        <taxon>Desulfococcaceae</taxon>
        <taxon>Desulfonema</taxon>
    </lineage>
</organism>
<dbReference type="EMBL" id="BEXT01000001">
    <property type="protein sequence ID" value="GBC63026.1"/>
    <property type="molecule type" value="Genomic_DNA"/>
</dbReference>
<dbReference type="Gene3D" id="3.90.1860.10">
    <property type="entry name" value="tRNA-splicing ligase RtcB"/>
    <property type="match status" value="1"/>
</dbReference>
<evidence type="ECO:0000256" key="1">
    <source>
        <dbReference type="ARBA" id="ARBA00022598"/>
    </source>
</evidence>
<feature type="binding site" evidence="10">
    <location>
        <position position="357"/>
    </location>
    <ligand>
        <name>Mn(2+)</name>
        <dbReference type="ChEBI" id="CHEBI:29035"/>
        <label>2</label>
    </ligand>
</feature>
<dbReference type="GO" id="GO:0042245">
    <property type="term" value="P:RNA repair"/>
    <property type="evidence" value="ECO:0007669"/>
    <property type="project" value="UniProtKB-KW"/>
</dbReference>
<name>A0A401G1E3_9BACT</name>
<proteinExistence type="inferred from homology"/>
<protein>
    <recommendedName>
        <fullName evidence="11">tRNA-splicing ligase RtcB</fullName>
        <ecNumber evidence="11">6.5.1.-</ecNumber>
    </recommendedName>
</protein>
<evidence type="ECO:0000256" key="8">
    <source>
        <dbReference type="PIRSR" id="PIRSR601233-1"/>
    </source>
</evidence>
<dbReference type="GO" id="GO:0170057">
    <property type="term" value="F:RNA ligase (GTP) activity"/>
    <property type="evidence" value="ECO:0007669"/>
    <property type="project" value="UniProtKB-EC"/>
</dbReference>
<feature type="binding site" evidence="10">
    <location>
        <position position="265"/>
    </location>
    <ligand>
        <name>Mn(2+)</name>
        <dbReference type="ChEBI" id="CHEBI:29035"/>
        <label>2</label>
    </ligand>
</feature>
<feature type="binding site" evidence="9">
    <location>
        <position position="515"/>
    </location>
    <ligand>
        <name>GMP</name>
        <dbReference type="ChEBI" id="CHEBI:58115"/>
    </ligand>
</feature>
<comment type="similarity">
    <text evidence="11">Belongs to the RtcB family.</text>
</comment>
<dbReference type="InterPro" id="IPR036025">
    <property type="entry name" value="RtcB-like_sf"/>
</dbReference>
<dbReference type="GO" id="GO:0003972">
    <property type="term" value="F:RNA ligase (ATP) activity"/>
    <property type="evidence" value="ECO:0007669"/>
    <property type="project" value="TreeGrafter"/>
</dbReference>
<dbReference type="EC" id="6.5.1.-" evidence="11"/>
<dbReference type="AlphaFoldDB" id="A0A401G1E3"/>
<dbReference type="RefSeq" id="WP_124330146.1">
    <property type="nucleotide sequence ID" value="NZ_BEXT01000001.1"/>
</dbReference>
<feature type="binding site" evidence="9">
    <location>
        <begin position="233"/>
        <end position="237"/>
    </location>
    <ligand>
        <name>GMP</name>
        <dbReference type="ChEBI" id="CHEBI:58115"/>
    </ligand>
</feature>
<feature type="binding site" evidence="9">
    <location>
        <begin position="357"/>
        <end position="358"/>
    </location>
    <ligand>
        <name>GMP</name>
        <dbReference type="ChEBI" id="CHEBI:58115"/>
    </ligand>
</feature>
<evidence type="ECO:0000313" key="13">
    <source>
        <dbReference type="Proteomes" id="UP000288096"/>
    </source>
</evidence>
<comment type="subunit">
    <text evidence="11">Monomer.</text>
</comment>
<sequence length="516" mass="58435">MNKEVFQDKRLNRINEYSLSLSNDWNIPVKFCANRQILLEEEGVKELSVLLQTQRTIEKILNRKPDFFGKNRMPEIREVVLTPDFHKGKGIPVGTVILSKDFVIPQATGNDINCGMRLLSTSYTSDQILPHLDDIENRLRYIFFQGGRNLPMAPEQRQALLKYGISGLIDTCGITKNEGLWRYFDAEREFSNLGHIHGRGSYPADDIFALKDYIDNSRGISHDSVIGTLGGGNHFAEIQYVRKIHDSQTAYQWGINEGGVVIMIHSGSLGIGQMTGHYFQKILKDIYPKDIGYPENGIFVLPVHGELSKYYGRFKTSMYNAANFAFGNRLFLSLMVMNALDSVLGESDMKLIYDAPHNLIWEEITGELYEYIHRKGATPAYGYEVMNDSEFAYYGEPVIVPGSMGAPSYLLRGNGERAFLYSASHGAGRQLSRGAAMKISDRNLDEFLNSFRIVTPVNMKDHQIKKRPDIMKKIRDSIKQEAPFAYKDITPVIKTLTESDVAYPVAEFYPLLTVKS</sequence>
<feature type="binding site" evidence="10">
    <location>
        <position position="234"/>
    </location>
    <ligand>
        <name>Mn(2+)</name>
        <dbReference type="ChEBI" id="CHEBI:29035"/>
        <label>1</label>
    </ligand>
</feature>
<feature type="binding site" evidence="9">
    <location>
        <position position="408"/>
    </location>
    <ligand>
        <name>GMP</name>
        <dbReference type="ChEBI" id="CHEBI:58115"/>
    </ligand>
</feature>
<keyword evidence="5 9" id="KW-0342">GTP-binding</keyword>
<dbReference type="GO" id="GO:0005525">
    <property type="term" value="F:GTP binding"/>
    <property type="evidence" value="ECO:0007669"/>
    <property type="project" value="UniProtKB-KW"/>
</dbReference>